<keyword evidence="5" id="KW-1185">Reference proteome</keyword>
<evidence type="ECO:0000256" key="2">
    <source>
        <dbReference type="ARBA" id="ARBA00022857"/>
    </source>
</evidence>
<accession>A0A165PPE5</accession>
<dbReference type="GO" id="GO:0005634">
    <property type="term" value="C:nucleus"/>
    <property type="evidence" value="ECO:0007669"/>
    <property type="project" value="TreeGrafter"/>
</dbReference>
<dbReference type="Gene3D" id="3.40.50.720">
    <property type="entry name" value="NAD(P)-binding Rossmann-like Domain"/>
    <property type="match status" value="1"/>
</dbReference>
<dbReference type="InterPro" id="IPR036291">
    <property type="entry name" value="NAD(P)-bd_dom_sf"/>
</dbReference>
<reference evidence="4 5" key="1">
    <citation type="journal article" date="2016" name="Mol. Biol. Evol.">
        <title>Comparative Genomics of Early-Diverging Mushroom-Forming Fungi Provides Insights into the Origins of Lignocellulose Decay Capabilities.</title>
        <authorList>
            <person name="Nagy L.G."/>
            <person name="Riley R."/>
            <person name="Tritt A."/>
            <person name="Adam C."/>
            <person name="Daum C."/>
            <person name="Floudas D."/>
            <person name="Sun H."/>
            <person name="Yadav J.S."/>
            <person name="Pangilinan J."/>
            <person name="Larsson K.H."/>
            <person name="Matsuura K."/>
            <person name="Barry K."/>
            <person name="Labutti K."/>
            <person name="Kuo R."/>
            <person name="Ohm R.A."/>
            <person name="Bhattacharya S.S."/>
            <person name="Shirouzu T."/>
            <person name="Yoshinaga Y."/>
            <person name="Martin F.M."/>
            <person name="Grigoriev I.V."/>
            <person name="Hibbett D.S."/>
        </authorList>
    </citation>
    <scope>NUCLEOTIDE SEQUENCE [LARGE SCALE GENOMIC DNA]</scope>
    <source>
        <strain evidence="4 5">HHB12029</strain>
    </source>
</reference>
<dbReference type="Proteomes" id="UP000077266">
    <property type="component" value="Unassembled WGS sequence"/>
</dbReference>
<dbReference type="EMBL" id="KV425888">
    <property type="protein sequence ID" value="KZW02472.1"/>
    <property type="molecule type" value="Genomic_DNA"/>
</dbReference>
<organism evidence="4 5">
    <name type="scientific">Exidia glandulosa HHB12029</name>
    <dbReference type="NCBI Taxonomy" id="1314781"/>
    <lineage>
        <taxon>Eukaryota</taxon>
        <taxon>Fungi</taxon>
        <taxon>Dikarya</taxon>
        <taxon>Basidiomycota</taxon>
        <taxon>Agaricomycotina</taxon>
        <taxon>Agaricomycetes</taxon>
        <taxon>Auriculariales</taxon>
        <taxon>Exidiaceae</taxon>
        <taxon>Exidia</taxon>
    </lineage>
</organism>
<evidence type="ECO:0000313" key="4">
    <source>
        <dbReference type="EMBL" id="KZW02472.1"/>
    </source>
</evidence>
<dbReference type="InParanoid" id="A0A165PPE5"/>
<dbReference type="STRING" id="1314781.A0A165PPE5"/>
<dbReference type="OrthoDB" id="2924878at2759"/>
<dbReference type="PANTHER" id="PTHR42748">
    <property type="entry name" value="NITROGEN METABOLITE REPRESSION PROTEIN NMRA FAMILY MEMBER"/>
    <property type="match status" value="1"/>
</dbReference>
<dbReference type="Pfam" id="PF05368">
    <property type="entry name" value="NmrA"/>
    <property type="match status" value="1"/>
</dbReference>
<keyword evidence="2" id="KW-0521">NADP</keyword>
<dbReference type="SUPFAM" id="SSF51735">
    <property type="entry name" value="NAD(P)-binding Rossmann-fold domains"/>
    <property type="match status" value="1"/>
</dbReference>
<protein>
    <submittedName>
        <fullName evidence="4">NAD(P)-binding protein</fullName>
    </submittedName>
</protein>
<comment type="similarity">
    <text evidence="1">Belongs to the NmrA-type oxidoreductase family.</text>
</comment>
<dbReference type="InterPro" id="IPR051164">
    <property type="entry name" value="NmrA-like_oxidored"/>
</dbReference>
<dbReference type="InterPro" id="IPR008030">
    <property type="entry name" value="NmrA-like"/>
</dbReference>
<name>A0A165PPE5_EXIGL</name>
<dbReference type="AlphaFoldDB" id="A0A165PPE5"/>
<gene>
    <name evidence="4" type="ORF">EXIGLDRAFT_734595</name>
</gene>
<feature type="domain" description="NmrA-like" evidence="3">
    <location>
        <begin position="11"/>
        <end position="318"/>
    </location>
</feature>
<evidence type="ECO:0000256" key="1">
    <source>
        <dbReference type="ARBA" id="ARBA00006328"/>
    </source>
</evidence>
<sequence length="329" mass="36653">MTVSTVSSSPLVVVVGATGAQGGSVVRNLIESDRPYRIRGLTRDTAKPASIKLKEMGVEVVQVDIAVGKEAAVRRAFQGADIIFGVTDYWQHMSPEREIAEGKLMIDAAVDVGAKLFIWSGLEHVTKNSGGKYSHVVHFDSKAQVAEYARSRLPIVDVQAGHYMTNLLHPLIKPRKVDDGSYEWEQPPSFGHGGPLPFIDTERDYGLFVRFAIEDSEMSKGGGTIHTYGEMITQEDAATVLESVRRIKMRVTYIPTVEAYRAKLEGLGFPEHAILDFLDFGFMTNVEEGYYFGKERSAVQQNIRSMLARKPRTWEEFLKANPEFFAVDT</sequence>
<evidence type="ECO:0000259" key="3">
    <source>
        <dbReference type="Pfam" id="PF05368"/>
    </source>
</evidence>
<dbReference type="Gene3D" id="3.90.25.10">
    <property type="entry name" value="UDP-galactose 4-epimerase, domain 1"/>
    <property type="match status" value="1"/>
</dbReference>
<evidence type="ECO:0000313" key="5">
    <source>
        <dbReference type="Proteomes" id="UP000077266"/>
    </source>
</evidence>
<dbReference type="PANTHER" id="PTHR42748:SF26">
    <property type="entry name" value="NMRA-LIKE DOMAIN-CONTAINING PROTEIN"/>
    <property type="match status" value="1"/>
</dbReference>
<proteinExistence type="inferred from homology"/>